<dbReference type="GO" id="GO:0003677">
    <property type="term" value="F:DNA binding"/>
    <property type="evidence" value="ECO:0007669"/>
    <property type="project" value="UniProtKB-KW"/>
</dbReference>
<protein>
    <submittedName>
        <fullName evidence="5">Helix-turn-helix transcriptional regulator</fullName>
    </submittedName>
</protein>
<dbReference type="SUPFAM" id="SSF46894">
    <property type="entry name" value="C-terminal effector domain of the bipartite response regulators"/>
    <property type="match status" value="1"/>
</dbReference>
<sequence>MASDKKISQKETAMRLQQQTYTLEKQLGQKLYSIEEIGEIIPGVVLIDDFIQKSNDYMNNAGCNVLRHTSEELNLMGDKYFTEFFVPSEISQIFRMARELILSGDGSRVNCFYQRLRPDQDSPFEWYHMTTKLFTEGEKDSGLFRKMIMVGTKVTDMNINSNKFNRILEENEFAARNYHRFSRLTKREKEILALLAQGYRVKDIAEKLFVSESTVNQHRKNIGHKLEIKNVTQIVKYALAFDLI</sequence>
<dbReference type="Pfam" id="PF00196">
    <property type="entry name" value="GerE"/>
    <property type="match status" value="1"/>
</dbReference>
<dbReference type="RefSeq" id="WP_150902832.1">
    <property type="nucleotide sequence ID" value="NZ_VTWT01000002.1"/>
</dbReference>
<dbReference type="GO" id="GO:0006355">
    <property type="term" value="P:regulation of DNA-templated transcription"/>
    <property type="evidence" value="ECO:0007669"/>
    <property type="project" value="InterPro"/>
</dbReference>
<evidence type="ECO:0000256" key="3">
    <source>
        <dbReference type="ARBA" id="ARBA00023163"/>
    </source>
</evidence>
<dbReference type="AlphaFoldDB" id="A0A5N1J496"/>
<keyword evidence="1" id="KW-0805">Transcription regulation</keyword>
<keyword evidence="2" id="KW-0238">DNA-binding</keyword>
<dbReference type="PROSITE" id="PS50043">
    <property type="entry name" value="HTH_LUXR_2"/>
    <property type="match status" value="1"/>
</dbReference>
<evidence type="ECO:0000313" key="6">
    <source>
        <dbReference type="Proteomes" id="UP000326570"/>
    </source>
</evidence>
<evidence type="ECO:0000256" key="1">
    <source>
        <dbReference type="ARBA" id="ARBA00023015"/>
    </source>
</evidence>
<dbReference type="InterPro" id="IPR000792">
    <property type="entry name" value="Tscrpt_reg_LuxR_C"/>
</dbReference>
<gene>
    <name evidence="5" type="ORF">F0P94_05610</name>
</gene>
<evidence type="ECO:0000259" key="4">
    <source>
        <dbReference type="PROSITE" id="PS50043"/>
    </source>
</evidence>
<keyword evidence="3" id="KW-0804">Transcription</keyword>
<accession>A0A5N1J496</accession>
<dbReference type="Gene3D" id="1.10.10.10">
    <property type="entry name" value="Winged helix-like DNA-binding domain superfamily/Winged helix DNA-binding domain"/>
    <property type="match status" value="1"/>
</dbReference>
<comment type="caution">
    <text evidence="5">The sequence shown here is derived from an EMBL/GenBank/DDBJ whole genome shotgun (WGS) entry which is preliminary data.</text>
</comment>
<dbReference type="PANTHER" id="PTHR44688">
    <property type="entry name" value="DNA-BINDING TRANSCRIPTIONAL ACTIVATOR DEVR_DOSR"/>
    <property type="match status" value="1"/>
</dbReference>
<dbReference type="EMBL" id="VTWT01000002">
    <property type="protein sequence ID" value="KAA9340905.1"/>
    <property type="molecule type" value="Genomic_DNA"/>
</dbReference>
<keyword evidence="6" id="KW-1185">Reference proteome</keyword>
<evidence type="ECO:0000256" key="2">
    <source>
        <dbReference type="ARBA" id="ARBA00023125"/>
    </source>
</evidence>
<reference evidence="5 6" key="1">
    <citation type="submission" date="2019-09" db="EMBL/GenBank/DDBJ databases">
        <title>Genome sequence of Adhaeribacter sp. M2.</title>
        <authorList>
            <person name="Srinivasan S."/>
        </authorList>
    </citation>
    <scope>NUCLEOTIDE SEQUENCE [LARGE SCALE GENOMIC DNA]</scope>
    <source>
        <strain evidence="5 6">M2</strain>
    </source>
</reference>
<evidence type="ECO:0000313" key="5">
    <source>
        <dbReference type="EMBL" id="KAA9340905.1"/>
    </source>
</evidence>
<dbReference type="InterPro" id="IPR016032">
    <property type="entry name" value="Sig_transdc_resp-reg_C-effctor"/>
</dbReference>
<dbReference type="InterPro" id="IPR036388">
    <property type="entry name" value="WH-like_DNA-bd_sf"/>
</dbReference>
<dbReference type="Proteomes" id="UP000326570">
    <property type="component" value="Unassembled WGS sequence"/>
</dbReference>
<proteinExistence type="predicted"/>
<name>A0A5N1J496_9BACT</name>
<organism evidence="5 6">
    <name type="scientific">Adhaeribacter soli</name>
    <dbReference type="NCBI Taxonomy" id="2607655"/>
    <lineage>
        <taxon>Bacteria</taxon>
        <taxon>Pseudomonadati</taxon>
        <taxon>Bacteroidota</taxon>
        <taxon>Cytophagia</taxon>
        <taxon>Cytophagales</taxon>
        <taxon>Hymenobacteraceae</taxon>
        <taxon>Adhaeribacter</taxon>
    </lineage>
</organism>
<dbReference type="PRINTS" id="PR00038">
    <property type="entry name" value="HTHLUXR"/>
</dbReference>
<feature type="domain" description="HTH luxR-type" evidence="4">
    <location>
        <begin position="177"/>
        <end position="242"/>
    </location>
</feature>
<dbReference type="SMART" id="SM00421">
    <property type="entry name" value="HTH_LUXR"/>
    <property type="match status" value="1"/>
</dbReference>
<dbReference type="PANTHER" id="PTHR44688:SF16">
    <property type="entry name" value="DNA-BINDING TRANSCRIPTIONAL ACTIVATOR DEVR_DOSR"/>
    <property type="match status" value="1"/>
</dbReference>
<dbReference type="PROSITE" id="PS00622">
    <property type="entry name" value="HTH_LUXR_1"/>
    <property type="match status" value="1"/>
</dbReference>
<dbReference type="CDD" id="cd06170">
    <property type="entry name" value="LuxR_C_like"/>
    <property type="match status" value="1"/>
</dbReference>